<reference evidence="1" key="1">
    <citation type="submission" date="2014-03" db="EMBL/GenBank/DDBJ databases">
        <authorList>
            <person name="Genoscope - CEA"/>
        </authorList>
    </citation>
    <scope>NUCLEOTIDE SEQUENCE [LARGE SCALE GENOMIC DNA]</scope>
    <source>
        <strain evidence="1">CF27</strain>
    </source>
</reference>
<dbReference type="AlphaFoldDB" id="A0A060UTX7"/>
<sequence length="48" mass="5143">MPVTLAPVRPSVSPVEIMLLSGRSLKLTGPMDTGWLHTLVRVLESPCG</sequence>
<gene>
    <name evidence="1" type="ORF">AFERRI_10033</name>
</gene>
<proteinExistence type="predicted"/>
<evidence type="ECO:0000313" key="1">
    <source>
        <dbReference type="EMBL" id="CDQ12052.1"/>
    </source>
</evidence>
<reference evidence="1" key="2">
    <citation type="submission" date="2014-07" db="EMBL/GenBank/DDBJ databases">
        <title>Initial genome analysis of the psychrotolerant acidophile Acidithiobacillus ferrivorans CF27: insights into iron and sulfur oxidation pathways and into biofilm formation.</title>
        <authorList>
            <person name="Talla E."/>
            <person name="Hedrich S."/>
            <person name="Mangenot S."/>
            <person name="Ji B."/>
            <person name="Johnson D.B."/>
            <person name="Barbe V."/>
            <person name="Bonnefoy V."/>
        </authorList>
    </citation>
    <scope>NUCLEOTIDE SEQUENCE [LARGE SCALE GENOMIC DNA]</scope>
    <source>
        <strain evidence="1">CF27</strain>
    </source>
</reference>
<name>A0A060UTX7_9PROT</name>
<dbReference type="EMBL" id="CCCS020000074">
    <property type="protein sequence ID" value="CDQ12052.1"/>
    <property type="molecule type" value="Genomic_DNA"/>
</dbReference>
<accession>A0A060UTX7</accession>
<protein>
    <submittedName>
        <fullName evidence="1">Uncharacterized protein</fullName>
    </submittedName>
</protein>
<comment type="caution">
    <text evidence="1">The sequence shown here is derived from an EMBL/GenBank/DDBJ whole genome shotgun (WGS) entry which is preliminary data.</text>
</comment>
<organism evidence="1">
    <name type="scientific">Acidithiobacillus ferrivorans</name>
    <dbReference type="NCBI Taxonomy" id="160808"/>
    <lineage>
        <taxon>Bacteria</taxon>
        <taxon>Pseudomonadati</taxon>
        <taxon>Pseudomonadota</taxon>
        <taxon>Acidithiobacillia</taxon>
        <taxon>Acidithiobacillales</taxon>
        <taxon>Acidithiobacillaceae</taxon>
        <taxon>Acidithiobacillus</taxon>
    </lineage>
</organism>